<keyword evidence="2" id="KW-0732">Signal</keyword>
<name>A0ABW0QGJ1_9BURK</name>
<evidence type="ECO:0000256" key="1">
    <source>
        <dbReference type="ARBA" id="ARBA00006987"/>
    </source>
</evidence>
<dbReference type="RefSeq" id="WP_068834840.1">
    <property type="nucleotide sequence ID" value="NZ_JBHSMX010000066.1"/>
</dbReference>
<dbReference type="Gene3D" id="3.40.190.10">
    <property type="entry name" value="Periplasmic binding protein-like II"/>
    <property type="match status" value="1"/>
</dbReference>
<comment type="similarity">
    <text evidence="1">Belongs to the UPF0065 (bug) family.</text>
</comment>
<feature type="chain" id="PRO_5046596179" evidence="2">
    <location>
        <begin position="30"/>
        <end position="333"/>
    </location>
</feature>
<accession>A0ABW0QGJ1</accession>
<dbReference type="Proteomes" id="UP001596084">
    <property type="component" value="Unassembled WGS sequence"/>
</dbReference>
<dbReference type="Pfam" id="PF03401">
    <property type="entry name" value="TctC"/>
    <property type="match status" value="1"/>
</dbReference>
<dbReference type="PANTHER" id="PTHR42928">
    <property type="entry name" value="TRICARBOXYLATE-BINDING PROTEIN"/>
    <property type="match status" value="1"/>
</dbReference>
<gene>
    <name evidence="3" type="ORF">ACFPP7_22970</name>
</gene>
<reference evidence="4" key="1">
    <citation type="journal article" date="2019" name="Int. J. Syst. Evol. Microbiol.">
        <title>The Global Catalogue of Microorganisms (GCM) 10K type strain sequencing project: providing services to taxonomists for standard genome sequencing and annotation.</title>
        <authorList>
            <consortium name="The Broad Institute Genomics Platform"/>
            <consortium name="The Broad Institute Genome Sequencing Center for Infectious Disease"/>
            <person name="Wu L."/>
            <person name="Ma J."/>
        </authorList>
    </citation>
    <scope>NUCLEOTIDE SEQUENCE [LARGE SCALE GENOMIC DNA]</scope>
    <source>
        <strain evidence="4">CGMCC 4.7277</strain>
    </source>
</reference>
<organism evidence="3 4">
    <name type="scientific">Polaromonas jejuensis</name>
    <dbReference type="NCBI Taxonomy" id="457502"/>
    <lineage>
        <taxon>Bacteria</taxon>
        <taxon>Pseudomonadati</taxon>
        <taxon>Pseudomonadota</taxon>
        <taxon>Betaproteobacteria</taxon>
        <taxon>Burkholderiales</taxon>
        <taxon>Comamonadaceae</taxon>
        <taxon>Polaromonas</taxon>
    </lineage>
</organism>
<dbReference type="EMBL" id="JBHSMX010000066">
    <property type="protein sequence ID" value="MFC5523758.1"/>
    <property type="molecule type" value="Genomic_DNA"/>
</dbReference>
<feature type="signal peptide" evidence="2">
    <location>
        <begin position="1"/>
        <end position="29"/>
    </location>
</feature>
<dbReference type="InterPro" id="IPR042100">
    <property type="entry name" value="Bug_dom1"/>
</dbReference>
<evidence type="ECO:0000313" key="3">
    <source>
        <dbReference type="EMBL" id="MFC5523758.1"/>
    </source>
</evidence>
<protein>
    <submittedName>
        <fullName evidence="3">Bug family tripartite tricarboxylate transporter substrate binding protein</fullName>
    </submittedName>
</protein>
<dbReference type="PROSITE" id="PS51257">
    <property type="entry name" value="PROKAR_LIPOPROTEIN"/>
    <property type="match status" value="1"/>
</dbReference>
<sequence length="333" mass="34544">MKTPATPSKLLAFATLLIAACALATGAEAQNGLKKADAWPNRPVRILVGFPGGSTPDMAARTLAEPLAKALGQPVIIENKVGASGNIAADQVAKANDDHTLGVVINGNLTSAKQLYPRLPYDPAKDFTPLSLLATAPLMLVAPASLPGGAEFFSAARQAGGHWNYGSVGNGSVAHLGMELIKSRVPGLQPVHVPYAGNPQVITAMIGGQIQMALIPPGVAMPHIRSGKLQAIGVTGGRSSLAPEIAPLADAGVKNVNLEVWTALIGPANLSRAAQARLAQEVPRIIHDADTRQKLFNQGWQAVGTSPDGLKSRLKDETAILGNIIQARGIKLE</sequence>
<keyword evidence="4" id="KW-1185">Reference proteome</keyword>
<dbReference type="InterPro" id="IPR005064">
    <property type="entry name" value="BUG"/>
</dbReference>
<evidence type="ECO:0000313" key="4">
    <source>
        <dbReference type="Proteomes" id="UP001596084"/>
    </source>
</evidence>
<proteinExistence type="inferred from homology"/>
<dbReference type="PIRSF" id="PIRSF017082">
    <property type="entry name" value="YflP"/>
    <property type="match status" value="1"/>
</dbReference>
<dbReference type="Gene3D" id="3.40.190.150">
    <property type="entry name" value="Bordetella uptake gene, domain 1"/>
    <property type="match status" value="1"/>
</dbReference>
<comment type="caution">
    <text evidence="3">The sequence shown here is derived from an EMBL/GenBank/DDBJ whole genome shotgun (WGS) entry which is preliminary data.</text>
</comment>
<evidence type="ECO:0000256" key="2">
    <source>
        <dbReference type="SAM" id="SignalP"/>
    </source>
</evidence>
<dbReference type="PANTHER" id="PTHR42928:SF5">
    <property type="entry name" value="BLR1237 PROTEIN"/>
    <property type="match status" value="1"/>
</dbReference>